<protein>
    <submittedName>
        <fullName evidence="2">Uncharacterized protein</fullName>
    </submittedName>
</protein>
<proteinExistence type="predicted"/>
<keyword evidence="1" id="KW-0812">Transmembrane</keyword>
<keyword evidence="1" id="KW-0472">Membrane</keyword>
<evidence type="ECO:0000256" key="1">
    <source>
        <dbReference type="SAM" id="Phobius"/>
    </source>
</evidence>
<feature type="transmembrane region" description="Helical" evidence="1">
    <location>
        <begin position="16"/>
        <end position="37"/>
    </location>
</feature>
<evidence type="ECO:0000313" key="2">
    <source>
        <dbReference type="EMBL" id="CAJ0607344.1"/>
    </source>
</evidence>
<comment type="caution">
    <text evidence="2">The sequence shown here is derived from an EMBL/GenBank/DDBJ whole genome shotgun (WGS) entry which is preliminary data.</text>
</comment>
<gene>
    <name evidence="2" type="ORF">CYNAS_LOCUS19327</name>
</gene>
<accession>A0AA36HAV9</accession>
<organism evidence="2 3">
    <name type="scientific">Cylicocyclus nassatus</name>
    <name type="common">Nematode worm</name>
    <dbReference type="NCBI Taxonomy" id="53992"/>
    <lineage>
        <taxon>Eukaryota</taxon>
        <taxon>Metazoa</taxon>
        <taxon>Ecdysozoa</taxon>
        <taxon>Nematoda</taxon>
        <taxon>Chromadorea</taxon>
        <taxon>Rhabditida</taxon>
        <taxon>Rhabditina</taxon>
        <taxon>Rhabditomorpha</taxon>
        <taxon>Strongyloidea</taxon>
        <taxon>Strongylidae</taxon>
        <taxon>Cylicocyclus</taxon>
    </lineage>
</organism>
<dbReference type="Proteomes" id="UP001176961">
    <property type="component" value="Unassembled WGS sequence"/>
</dbReference>
<dbReference type="EMBL" id="CATQJL010000316">
    <property type="protein sequence ID" value="CAJ0607344.1"/>
    <property type="molecule type" value="Genomic_DNA"/>
</dbReference>
<keyword evidence="3" id="KW-1185">Reference proteome</keyword>
<name>A0AA36HAV9_CYLNA</name>
<evidence type="ECO:0000313" key="3">
    <source>
        <dbReference type="Proteomes" id="UP001176961"/>
    </source>
</evidence>
<keyword evidence="1" id="KW-1133">Transmembrane helix</keyword>
<sequence>MVIQFPNVCHSVIRSYGVTLFIALALLAYSAVIVMIVNDKLPTFVIPNESMSTLSLLCWNVCDTEDEQFDRIYRLCIDLGFEMNTDLCSATTYTTAERTTRRRKKFATKHH</sequence>
<reference evidence="2" key="1">
    <citation type="submission" date="2023-07" db="EMBL/GenBank/DDBJ databases">
        <authorList>
            <consortium name="CYATHOMIX"/>
        </authorList>
    </citation>
    <scope>NUCLEOTIDE SEQUENCE</scope>
    <source>
        <strain evidence="2">N/A</strain>
    </source>
</reference>
<dbReference type="AlphaFoldDB" id="A0AA36HAV9"/>